<dbReference type="PANTHER" id="PTHR34859">
    <property type="entry name" value="UNNAMED PRODUCT"/>
    <property type="match status" value="1"/>
</dbReference>
<dbReference type="PROSITE" id="PS50940">
    <property type="entry name" value="CHIT_BIND_II"/>
    <property type="match status" value="1"/>
</dbReference>
<name>A0A2P6V086_9CHLO</name>
<sequence length="1447" mass="154178">MCRLFDSLIFPVLSYAAESPHPVSLCFHKEGTQLVLVDCPVYNVNGDPAQRTQHQACGGIDMYDAANLFTFVDGGASWETHPDQTREGKYDDCLALLKEESAWGGNIAPLAASAKTAALPRAMAAGKAATGATWTLTLAPALRQSKLGVDLQASLVDCFGRVLPGQALQTPDDAPEGWMFSVSFGLDYTSKAVILKAKTGNYQYMLDVVASSFKSAFGFKPQEPASNALGPKASVEIVADAKGNVNLLGAAKAMWSDAPAVVTDVLWSVTFASLVCKTANDTLFVSASTHTVAFRAGMDSQGLRLLAVGMPGTVSFGSLLSGMGVPNAASLGDILTVTATTVLFVPGSTGQKDLDGVTLRSPGLTLSSVFAVPALSIPALNVTVSVAWGAKAAQMRTTLRWINEIKPIQHVTIQGMQLEVVPDGLVGTANGTLLTAPVTVLVTLASKAAQASKSLPAVSILTVAKKVEINNIVTALWPGTPDLIRTMLAPINFAELRVRWDTKLGFGISGNPDLSSVPELRKALDFLHLGPDAIVLRANAAQRNQLELAVAKSWTFRPGAPFVGDAAVGFDLAVQQVTTGLAARLQASFAAVLRVDIFENPLVYMQCQAGFTFSSVASSLNLGVSFTGQMSIRGFPFIQLRVLTGSLSVSPNPLAITAASLRVEGTLLQTNITTELVYEAKRGIFGMEVSVDSFSLQDSLEALGIKANLGSFNVAIRDAHITYASVDISVNGSERLRQGLFVAGNFSARGLTSQVAFAMDTNGFHLATELDFTVMMNEFYDRVATGLKEIGIDLRDICINIRDAFRLEVLSIDLTVTRMQQAFQGGLRMVILGQTISITVNVDVNDIVKFFVETASQEVFKFFTGACTRDTHGRGIGHIPTGCEPGRENFSGLCYKHCTQDWQYGVYGRDNRCYQHCPPGYNDDEPVGKRGLSCSKLECDPGYRYDGVLMCIKNCRSGWSSDGALLCYEDCPSGWSYVALSCQRWACKSDEDDNGAGLCYQKCARGYESDGAFLCRGPCPDGYNRNWLTCFRGYAATRGKGCCCTFFGCCGCRHVRSQMHGNHKDWYDAGCFCARNARTVRREIYWRKSRTKLTSYIRSSYFTSAVGAVKSFWRQIEDRGVGYIPNRCTDSEFPDYDAGLCYKRCAPGYDGVGPICWSQCPQGYISCGTFCVPKGNPLGCAAFIGATYKKCGSLHSKEAAMAIAHAVAYGNATAPAKLVSGSPKHDALVASALPTVNSIVEGTSTIPTCLKSLSCFCKGVKSGLRFPNPFTTSPGFIVCHAGGAIATDCGPGATFDASVGGCAPSAAAMAAGNPCIGARDGVHARKNSTGGYEAYVCKGGQQQTEPKVVARPSKTVAQAVPAGGKLPSQDLVAKAAASKCNKFECFCQGKADGLYLDTLAPGHAAMEGFANSTLAKGELDSAYITRVAAAYRSYVRVYVTTRAPVAC</sequence>
<evidence type="ECO:0000313" key="3">
    <source>
        <dbReference type="Proteomes" id="UP000239649"/>
    </source>
</evidence>
<accession>A0A2P6V086</accession>
<proteinExistence type="predicted"/>
<dbReference type="Proteomes" id="UP000239649">
    <property type="component" value="Unassembled WGS sequence"/>
</dbReference>
<dbReference type="PANTHER" id="PTHR34859:SF2">
    <property type="entry name" value="LYSM DOMAIN-CONTAINING PROTEIN"/>
    <property type="match status" value="1"/>
</dbReference>
<comment type="caution">
    <text evidence="2">The sequence shown here is derived from an EMBL/GenBank/DDBJ whole genome shotgun (WGS) entry which is preliminary data.</text>
</comment>
<dbReference type="SUPFAM" id="SSF57625">
    <property type="entry name" value="Invertebrate chitin-binding proteins"/>
    <property type="match status" value="1"/>
</dbReference>
<feature type="domain" description="Chitin-binding type-2" evidence="1">
    <location>
        <begin position="1254"/>
        <end position="1317"/>
    </location>
</feature>
<evidence type="ECO:0000313" key="2">
    <source>
        <dbReference type="EMBL" id="PSC67507.1"/>
    </source>
</evidence>
<dbReference type="InterPro" id="IPR036508">
    <property type="entry name" value="Chitin-bd_dom_sf"/>
</dbReference>
<keyword evidence="3" id="KW-1185">Reference proteome</keyword>
<organism evidence="2 3">
    <name type="scientific">Micractinium conductrix</name>
    <dbReference type="NCBI Taxonomy" id="554055"/>
    <lineage>
        <taxon>Eukaryota</taxon>
        <taxon>Viridiplantae</taxon>
        <taxon>Chlorophyta</taxon>
        <taxon>core chlorophytes</taxon>
        <taxon>Trebouxiophyceae</taxon>
        <taxon>Chlorellales</taxon>
        <taxon>Chlorellaceae</taxon>
        <taxon>Chlorella clade</taxon>
        <taxon>Micractinium</taxon>
    </lineage>
</organism>
<dbReference type="STRING" id="554055.A0A2P6V086"/>
<reference evidence="2 3" key="1">
    <citation type="journal article" date="2018" name="Plant J.">
        <title>Genome sequences of Chlorella sorokiniana UTEX 1602 and Micractinium conductrix SAG 241.80: implications to maltose excretion by a green alga.</title>
        <authorList>
            <person name="Arriola M.B."/>
            <person name="Velmurugan N."/>
            <person name="Zhang Y."/>
            <person name="Plunkett M.H."/>
            <person name="Hondzo H."/>
            <person name="Barney B.M."/>
        </authorList>
    </citation>
    <scope>NUCLEOTIDE SEQUENCE [LARGE SCALE GENOMIC DNA]</scope>
    <source>
        <strain evidence="2 3">SAG 241.80</strain>
    </source>
</reference>
<dbReference type="GO" id="GO:0005576">
    <property type="term" value="C:extracellular region"/>
    <property type="evidence" value="ECO:0007669"/>
    <property type="project" value="InterPro"/>
</dbReference>
<evidence type="ECO:0000259" key="1">
    <source>
        <dbReference type="PROSITE" id="PS50940"/>
    </source>
</evidence>
<dbReference type="EMBL" id="LHPF02000057">
    <property type="protein sequence ID" value="PSC67507.1"/>
    <property type="molecule type" value="Genomic_DNA"/>
</dbReference>
<dbReference type="InterPro" id="IPR002557">
    <property type="entry name" value="Chitin-bd_dom"/>
</dbReference>
<dbReference type="GO" id="GO:0008061">
    <property type="term" value="F:chitin binding"/>
    <property type="evidence" value="ECO:0007669"/>
    <property type="project" value="InterPro"/>
</dbReference>
<protein>
    <submittedName>
        <fullName evidence="2">Arabinogalactan endo-1,4-beta-galactosidase isoform B</fullName>
    </submittedName>
</protein>
<gene>
    <name evidence="2" type="ORF">C2E20_8849</name>
</gene>
<dbReference type="OrthoDB" id="528174at2759"/>